<dbReference type="AlphaFoldDB" id="A0A937XB81"/>
<evidence type="ECO:0000313" key="3">
    <source>
        <dbReference type="EMBL" id="MBM3317261.1"/>
    </source>
</evidence>
<gene>
    <name evidence="3" type="ORF">FJY75_05365</name>
</gene>
<comment type="caution">
    <text evidence="3">The sequence shown here is derived from an EMBL/GenBank/DDBJ whole genome shotgun (WGS) entry which is preliminary data.</text>
</comment>
<evidence type="ECO:0000313" key="4">
    <source>
        <dbReference type="Proteomes" id="UP000748308"/>
    </source>
</evidence>
<dbReference type="PANTHER" id="PTHR43745:SF2">
    <property type="entry name" value="NITROREDUCTASE MJ1384-RELATED"/>
    <property type="match status" value="1"/>
</dbReference>
<dbReference type="InterPro" id="IPR029479">
    <property type="entry name" value="Nitroreductase"/>
</dbReference>
<evidence type="ECO:0000259" key="2">
    <source>
        <dbReference type="Pfam" id="PF00881"/>
    </source>
</evidence>
<reference evidence="3" key="1">
    <citation type="submission" date="2019-03" db="EMBL/GenBank/DDBJ databases">
        <title>Lake Tanganyika Metagenome-Assembled Genomes (MAGs).</title>
        <authorList>
            <person name="Tran P."/>
        </authorList>
    </citation>
    <scope>NUCLEOTIDE SEQUENCE</scope>
    <source>
        <strain evidence="3">M_DeepCast_400m_m2_100</strain>
    </source>
</reference>
<dbReference type="Pfam" id="PF00881">
    <property type="entry name" value="Nitroreductase"/>
    <property type="match status" value="1"/>
</dbReference>
<dbReference type="Proteomes" id="UP000748308">
    <property type="component" value="Unassembled WGS sequence"/>
</dbReference>
<dbReference type="InterPro" id="IPR020051">
    <property type="entry name" value="SagB-type_dehydrogenase"/>
</dbReference>
<feature type="domain" description="Nitroreductase" evidence="2">
    <location>
        <begin position="63"/>
        <end position="244"/>
    </location>
</feature>
<sequence length="246" mass="26628">MARGIGSEFMRLTRHAHLEISEQRLGRPEPPPVEPAAGESDAQPLPDPGATRALAPDFHDLVTRRVSRRRYAESPLTQRELSFLLWCTQGVKDIPGGTVTLRTVPSAGARHAFETLLLVRRVEGLAPGLYRFDPPAHALRALPAPADLSERLTAACYGQACAGAGAVAFLWVAIPRRMTWRYGERGYRYLHLDAGHVAQNLYLAAEAIGAGACAIAAFDDQAIDALLGLDGERAFLIYLAAVGKKP</sequence>
<organism evidence="3 4">
    <name type="scientific">Eiseniibacteriota bacterium</name>
    <dbReference type="NCBI Taxonomy" id="2212470"/>
    <lineage>
        <taxon>Bacteria</taxon>
        <taxon>Candidatus Eiseniibacteriota</taxon>
    </lineage>
</organism>
<evidence type="ECO:0000256" key="1">
    <source>
        <dbReference type="SAM" id="MobiDB-lite"/>
    </source>
</evidence>
<dbReference type="NCBIfam" id="TIGR03605">
    <property type="entry name" value="antibiot_sagB"/>
    <property type="match status" value="1"/>
</dbReference>
<dbReference type="PANTHER" id="PTHR43745">
    <property type="entry name" value="NITROREDUCTASE MJ1384-RELATED"/>
    <property type="match status" value="1"/>
</dbReference>
<dbReference type="InterPro" id="IPR000415">
    <property type="entry name" value="Nitroreductase-like"/>
</dbReference>
<dbReference type="GO" id="GO:0016491">
    <property type="term" value="F:oxidoreductase activity"/>
    <property type="evidence" value="ECO:0007669"/>
    <property type="project" value="InterPro"/>
</dbReference>
<dbReference type="SUPFAM" id="SSF55469">
    <property type="entry name" value="FMN-dependent nitroreductase-like"/>
    <property type="match status" value="1"/>
</dbReference>
<feature type="region of interest" description="Disordered" evidence="1">
    <location>
        <begin position="19"/>
        <end position="53"/>
    </location>
</feature>
<dbReference type="Gene3D" id="3.40.109.10">
    <property type="entry name" value="NADH Oxidase"/>
    <property type="match status" value="1"/>
</dbReference>
<dbReference type="CDD" id="cd02142">
    <property type="entry name" value="McbC_SagB-like_oxidoreductase"/>
    <property type="match status" value="1"/>
</dbReference>
<proteinExistence type="predicted"/>
<protein>
    <submittedName>
        <fullName evidence="3">SagB/ThcOx family dehydrogenase</fullName>
    </submittedName>
</protein>
<dbReference type="InterPro" id="IPR052544">
    <property type="entry name" value="Bacteriocin_Proc_Enz"/>
</dbReference>
<name>A0A937XB81_UNCEI</name>
<dbReference type="EMBL" id="VGIY01000098">
    <property type="protein sequence ID" value="MBM3317261.1"/>
    <property type="molecule type" value="Genomic_DNA"/>
</dbReference>
<accession>A0A937XB81</accession>